<keyword evidence="3" id="KW-0472">Membrane</keyword>
<feature type="region of interest" description="Disordered" evidence="2">
    <location>
        <begin position="195"/>
        <end position="223"/>
    </location>
</feature>
<feature type="coiled-coil region" evidence="1">
    <location>
        <begin position="715"/>
        <end position="745"/>
    </location>
</feature>
<feature type="compositionally biased region" description="Low complexity" evidence="2">
    <location>
        <begin position="61"/>
        <end position="80"/>
    </location>
</feature>
<feature type="transmembrane region" description="Helical" evidence="3">
    <location>
        <begin position="787"/>
        <end position="809"/>
    </location>
</feature>
<gene>
    <name evidence="4" type="ORF">EG328_011781</name>
</gene>
<keyword evidence="3" id="KW-1133">Transmembrane helix</keyword>
<sequence length="812" mass="88408">MAAGPVLHIFPPVEEVHRRRESFDELIRKSMDMRPRGPWPTHTSSPSPVSKTRTPRDRSRGPSASRSASSSRLPASNQSAPIDRYLIAQAVSDPREAFKALPPIQVPQNMPSISRRPRRGSSVSSRSRRIHPEMPIRQAASPPPSVIYQQRESPVWSENHSAIPASAVSHNDYAIITPASAQSISSLQGHSHDRLFAPGSAQSNRTIPTRPERRNSSRNRRRVIIPNIGNEVGSIFSPMEHYSPLEQRSVSRTSNKSKVSQMAHTPIQRQVSIRSYRTNGTPERRRAKNAALSDVPSPAEGSPTLVRMNSSATYSRWTPQGHDSPAQDAVLMRSMFPVYDPNLPLQAQHYRPQVAPPTILPSQEHVRNPAFAPAVQSHAESSSQAQQQVYVTPLDHLGALWGCANGSMTMPDPKSYTLKMFRSSEISEKKKQQITFGPLETKPFYSLSKSHPKPEDLDEGHELLVSRHHASKEDILPVSHMQLQPPPPPTTSRSGRGSGLSDVHVAASHITTITPILATLHSLDSAAKTPQAHTLALVDPNATSPAAQRLAERAVAEANAREACTLAWTPTCPRTGKYELHHPSLGVFSIVIEGNVGTALEGGASRTPANITIVNPFAAPTPTSAHSASPIGSIISGKTAVNEIDRMGSVIAKLDLQQDILYIDAASIQQLGNLYLIDVCVSTLLSVAVAESKRPTDPGLIFAAPPPSLLSVKGARSKNIKIKEIKEAKAEKEREARKEKRVKKSKSKALLRPMSMGLGLEHLIPDEDLPRFTKGILNVLGLSFRSAVWILGVGVRVMAGVVIGMTRIAQKA</sequence>
<feature type="region of interest" description="Disordered" evidence="2">
    <location>
        <begin position="476"/>
        <end position="500"/>
    </location>
</feature>
<feature type="compositionally biased region" description="Polar residues" evidence="2">
    <location>
        <begin position="41"/>
        <end position="52"/>
    </location>
</feature>
<feature type="region of interest" description="Disordered" evidence="2">
    <location>
        <begin position="27"/>
        <end position="80"/>
    </location>
</feature>
<comment type="caution">
    <text evidence="4">The sequence shown here is derived from an EMBL/GenBank/DDBJ whole genome shotgun (WGS) entry which is preliminary data.</text>
</comment>
<feature type="region of interest" description="Disordered" evidence="2">
    <location>
        <begin position="246"/>
        <end position="305"/>
    </location>
</feature>
<feature type="region of interest" description="Disordered" evidence="2">
    <location>
        <begin position="100"/>
        <end position="144"/>
    </location>
</feature>
<dbReference type="EMBL" id="WNWS01000092">
    <property type="protein sequence ID" value="KAE9981231.1"/>
    <property type="molecule type" value="Genomic_DNA"/>
</dbReference>
<evidence type="ECO:0000256" key="2">
    <source>
        <dbReference type="SAM" id="MobiDB-lite"/>
    </source>
</evidence>
<proteinExistence type="predicted"/>
<evidence type="ECO:0000313" key="5">
    <source>
        <dbReference type="Proteomes" id="UP000447873"/>
    </source>
</evidence>
<evidence type="ECO:0000256" key="3">
    <source>
        <dbReference type="SAM" id="Phobius"/>
    </source>
</evidence>
<organism evidence="4 5">
    <name type="scientific">Venturia inaequalis</name>
    <name type="common">Apple scab fungus</name>
    <dbReference type="NCBI Taxonomy" id="5025"/>
    <lineage>
        <taxon>Eukaryota</taxon>
        <taxon>Fungi</taxon>
        <taxon>Dikarya</taxon>
        <taxon>Ascomycota</taxon>
        <taxon>Pezizomycotina</taxon>
        <taxon>Dothideomycetes</taxon>
        <taxon>Pleosporomycetidae</taxon>
        <taxon>Venturiales</taxon>
        <taxon>Venturiaceae</taxon>
        <taxon>Venturia</taxon>
    </lineage>
</organism>
<evidence type="ECO:0000256" key="1">
    <source>
        <dbReference type="SAM" id="Coils"/>
    </source>
</evidence>
<evidence type="ECO:0000313" key="4">
    <source>
        <dbReference type="EMBL" id="KAE9981231.1"/>
    </source>
</evidence>
<dbReference type="Proteomes" id="UP000447873">
    <property type="component" value="Unassembled WGS sequence"/>
</dbReference>
<dbReference type="OrthoDB" id="5383338at2759"/>
<reference evidence="4 5" key="1">
    <citation type="submission" date="2018-12" db="EMBL/GenBank/DDBJ databases">
        <title>Venturia inaequalis Genome Resource.</title>
        <authorList>
            <person name="Lichtner F.J."/>
        </authorList>
    </citation>
    <scope>NUCLEOTIDE SEQUENCE [LARGE SCALE GENOMIC DNA]</scope>
    <source>
        <strain evidence="4 5">120213</strain>
    </source>
</reference>
<protein>
    <submittedName>
        <fullName evidence="4">Uncharacterized protein</fullName>
    </submittedName>
</protein>
<keyword evidence="1" id="KW-0175">Coiled coil</keyword>
<name>A0A8H3V531_VENIN</name>
<keyword evidence="3" id="KW-0812">Transmembrane</keyword>
<feature type="compositionally biased region" description="Polar residues" evidence="2">
    <location>
        <begin position="246"/>
        <end position="281"/>
    </location>
</feature>
<accession>A0A8H3V531</accession>
<dbReference type="AlphaFoldDB" id="A0A8H3V531"/>